<sequence length="343" mass="36844">MCDIFDYTLLPGGGAALVRAYGDNPVLTLPEALPGPGGCTLPLVQLGGYCFAETVRDQPRGEVLRCVRGGDGALRPVPPESVPAEELHPAAGRFLEEVALPAALREIGNCAFYNCRALRRLTAGSGPLAVGSDVFLNCFDLAEVALYARPDAATGLPAIVNNISGNLRAVFQPAGPEGKVCAAFRYPEYWEDIEETPAHILLHTFSGQGYHYRQCFRDGRLLTGEYDAVFAQGHGGDDPVYMALLCLDRLRWPWQLDEKAAGLYRAFLAQQGGGAAAALIRAQDREGLQALLDLKALDGPALAAALRAAQRAGDAQAAALVADAEYRARAAAPKRRRRYDFDF</sequence>
<proteinExistence type="predicted"/>
<organism evidence="1 2">
    <name type="scientific">Candidatus Faecalibacterium faecigallinarum</name>
    <dbReference type="NCBI Taxonomy" id="2838577"/>
    <lineage>
        <taxon>Bacteria</taxon>
        <taxon>Bacillati</taxon>
        <taxon>Bacillota</taxon>
        <taxon>Clostridia</taxon>
        <taxon>Eubacteriales</taxon>
        <taxon>Oscillospiraceae</taxon>
        <taxon>Faecalibacterium</taxon>
    </lineage>
</organism>
<dbReference type="EMBL" id="DWWN01000047">
    <property type="protein sequence ID" value="HJC45855.1"/>
    <property type="molecule type" value="Genomic_DNA"/>
</dbReference>
<protein>
    <submittedName>
        <fullName evidence="1">Leucine-rich repeat domain-containing protein</fullName>
    </submittedName>
</protein>
<dbReference type="InterPro" id="IPR032675">
    <property type="entry name" value="LRR_dom_sf"/>
</dbReference>
<comment type="caution">
    <text evidence="1">The sequence shown here is derived from an EMBL/GenBank/DDBJ whole genome shotgun (WGS) entry which is preliminary data.</text>
</comment>
<evidence type="ECO:0000313" key="1">
    <source>
        <dbReference type="EMBL" id="HJC45855.1"/>
    </source>
</evidence>
<dbReference type="Gene3D" id="3.80.10.10">
    <property type="entry name" value="Ribonuclease Inhibitor"/>
    <property type="match status" value="1"/>
</dbReference>
<reference evidence="1" key="2">
    <citation type="submission" date="2021-04" db="EMBL/GenBank/DDBJ databases">
        <authorList>
            <person name="Gilroy R."/>
        </authorList>
    </citation>
    <scope>NUCLEOTIDE SEQUENCE</scope>
    <source>
        <strain evidence="1">ChiSjej5B23-2810</strain>
    </source>
</reference>
<reference evidence="1" key="1">
    <citation type="journal article" date="2021" name="PeerJ">
        <title>Extensive microbial diversity within the chicken gut microbiome revealed by metagenomics and culture.</title>
        <authorList>
            <person name="Gilroy R."/>
            <person name="Ravi A."/>
            <person name="Getino M."/>
            <person name="Pursley I."/>
            <person name="Horton D.L."/>
            <person name="Alikhan N.F."/>
            <person name="Baker D."/>
            <person name="Gharbi K."/>
            <person name="Hall N."/>
            <person name="Watson M."/>
            <person name="Adriaenssens E.M."/>
            <person name="Foster-Nyarko E."/>
            <person name="Jarju S."/>
            <person name="Secka A."/>
            <person name="Antonio M."/>
            <person name="Oren A."/>
            <person name="Chaudhuri R.R."/>
            <person name="La Ragione R."/>
            <person name="Hildebrand F."/>
            <person name="Pallen M.J."/>
        </authorList>
    </citation>
    <scope>NUCLEOTIDE SEQUENCE</scope>
    <source>
        <strain evidence="1">ChiSjej5B23-2810</strain>
    </source>
</reference>
<evidence type="ECO:0000313" key="2">
    <source>
        <dbReference type="Proteomes" id="UP000823906"/>
    </source>
</evidence>
<gene>
    <name evidence="1" type="ORF">H9703_06980</name>
</gene>
<dbReference type="AlphaFoldDB" id="A0A9D2T5J4"/>
<dbReference type="Proteomes" id="UP000823906">
    <property type="component" value="Unassembled WGS sequence"/>
</dbReference>
<accession>A0A9D2T5J4</accession>
<name>A0A9D2T5J4_9FIRM</name>